<keyword evidence="3" id="KW-0804">Transcription</keyword>
<evidence type="ECO:0000313" key="5">
    <source>
        <dbReference type="EMBL" id="ABG06103.1"/>
    </source>
</evidence>
<dbReference type="InterPro" id="IPR000524">
    <property type="entry name" value="Tscrpt_reg_HTH_GntR"/>
</dbReference>
<dbReference type="InterPro" id="IPR036388">
    <property type="entry name" value="WH-like_DNA-bd_sf"/>
</dbReference>
<dbReference type="GO" id="GO:0003677">
    <property type="term" value="F:DNA binding"/>
    <property type="evidence" value="ECO:0007669"/>
    <property type="project" value="UniProtKB-KW"/>
</dbReference>
<dbReference type="Pfam" id="PF07702">
    <property type="entry name" value="UTRA"/>
    <property type="match status" value="1"/>
</dbReference>
<name>Q1AR75_RUBXD</name>
<feature type="domain" description="HTH gntR-type" evidence="4">
    <location>
        <begin position="14"/>
        <end position="82"/>
    </location>
</feature>
<dbReference type="InterPro" id="IPR050679">
    <property type="entry name" value="Bact_HTH_transcr_reg"/>
</dbReference>
<dbReference type="KEGG" id="rxy:Rxyl_3198"/>
<accession>Q1AR75</accession>
<dbReference type="InterPro" id="IPR036390">
    <property type="entry name" value="WH_DNA-bd_sf"/>
</dbReference>
<organism evidence="5 6">
    <name type="scientific">Rubrobacter xylanophilus (strain DSM 9941 / JCM 11954 / NBRC 16129 / PRD-1)</name>
    <dbReference type="NCBI Taxonomy" id="266117"/>
    <lineage>
        <taxon>Bacteria</taxon>
        <taxon>Bacillati</taxon>
        <taxon>Actinomycetota</taxon>
        <taxon>Rubrobacteria</taxon>
        <taxon>Rubrobacterales</taxon>
        <taxon>Rubrobacteraceae</taxon>
        <taxon>Rubrobacter</taxon>
    </lineage>
</organism>
<dbReference type="SMART" id="SM00345">
    <property type="entry name" value="HTH_GNTR"/>
    <property type="match status" value="1"/>
</dbReference>
<dbReference type="SUPFAM" id="SSF64288">
    <property type="entry name" value="Chorismate lyase-like"/>
    <property type="match status" value="1"/>
</dbReference>
<dbReference type="PANTHER" id="PTHR44846">
    <property type="entry name" value="MANNOSYL-D-GLYCERATE TRANSPORT/METABOLISM SYSTEM REPRESSOR MNGR-RELATED"/>
    <property type="match status" value="1"/>
</dbReference>
<dbReference type="HOGENOM" id="CLU_063236_4_0_11"/>
<evidence type="ECO:0000259" key="4">
    <source>
        <dbReference type="PROSITE" id="PS50949"/>
    </source>
</evidence>
<keyword evidence="6" id="KW-1185">Reference proteome</keyword>
<dbReference type="PANTHER" id="PTHR44846:SF1">
    <property type="entry name" value="MANNOSYL-D-GLYCERATE TRANSPORT_METABOLISM SYSTEM REPRESSOR MNGR-RELATED"/>
    <property type="match status" value="1"/>
</dbReference>
<dbReference type="EMBL" id="CP000386">
    <property type="protein sequence ID" value="ABG06103.1"/>
    <property type="molecule type" value="Genomic_DNA"/>
</dbReference>
<evidence type="ECO:0000256" key="2">
    <source>
        <dbReference type="ARBA" id="ARBA00023125"/>
    </source>
</evidence>
<dbReference type="GO" id="GO:0045892">
    <property type="term" value="P:negative regulation of DNA-templated transcription"/>
    <property type="evidence" value="ECO:0007669"/>
    <property type="project" value="TreeGrafter"/>
</dbReference>
<dbReference type="Pfam" id="PF00392">
    <property type="entry name" value="GntR"/>
    <property type="match status" value="1"/>
</dbReference>
<dbReference type="eggNOG" id="COG2188">
    <property type="taxonomic scope" value="Bacteria"/>
</dbReference>
<keyword evidence="2" id="KW-0238">DNA-binding</keyword>
<evidence type="ECO:0000313" key="6">
    <source>
        <dbReference type="Proteomes" id="UP000006637"/>
    </source>
</evidence>
<evidence type="ECO:0000256" key="1">
    <source>
        <dbReference type="ARBA" id="ARBA00023015"/>
    </source>
</evidence>
<dbReference type="Proteomes" id="UP000006637">
    <property type="component" value="Chromosome"/>
</dbReference>
<protein>
    <submittedName>
        <fullName evidence="5">Transcriptional regulator, GntR family</fullName>
    </submittedName>
</protein>
<proteinExistence type="predicted"/>
<dbReference type="AlphaFoldDB" id="Q1AR75"/>
<dbReference type="PhylomeDB" id="Q1AR75"/>
<dbReference type="RefSeq" id="WP_011566108.1">
    <property type="nucleotide sequence ID" value="NC_008148.1"/>
</dbReference>
<dbReference type="SUPFAM" id="SSF46785">
    <property type="entry name" value="Winged helix' DNA-binding domain"/>
    <property type="match status" value="1"/>
</dbReference>
<keyword evidence="1" id="KW-0805">Transcription regulation</keyword>
<dbReference type="Gene3D" id="1.10.10.10">
    <property type="entry name" value="Winged helix-like DNA-binding domain superfamily/Winged helix DNA-binding domain"/>
    <property type="match status" value="1"/>
</dbReference>
<dbReference type="PRINTS" id="PR00035">
    <property type="entry name" value="HTHGNTR"/>
</dbReference>
<dbReference type="Gene3D" id="3.40.1410.10">
    <property type="entry name" value="Chorismate lyase-like"/>
    <property type="match status" value="1"/>
</dbReference>
<evidence type="ECO:0000256" key="3">
    <source>
        <dbReference type="ARBA" id="ARBA00023163"/>
    </source>
</evidence>
<reference evidence="5 6" key="1">
    <citation type="submission" date="2006-06" db="EMBL/GenBank/DDBJ databases">
        <title>Complete sequence of Rubrobacter xylanophilus DSM 9941.</title>
        <authorList>
            <consortium name="US DOE Joint Genome Institute"/>
            <person name="Copeland A."/>
            <person name="Lucas S."/>
            <person name="Lapidus A."/>
            <person name="Barry K."/>
            <person name="Detter J.C."/>
            <person name="Glavina del Rio T."/>
            <person name="Hammon N."/>
            <person name="Israni S."/>
            <person name="Dalin E."/>
            <person name="Tice H."/>
            <person name="Pitluck S."/>
            <person name="Munk A.C."/>
            <person name="Brettin T."/>
            <person name="Bruce D."/>
            <person name="Han C."/>
            <person name="Tapia R."/>
            <person name="Gilna P."/>
            <person name="Schmutz J."/>
            <person name="Larimer F."/>
            <person name="Land M."/>
            <person name="Hauser L."/>
            <person name="Kyrpides N."/>
            <person name="Lykidis A."/>
            <person name="da Costa M.S."/>
            <person name="Rainey F.A."/>
            <person name="Empadinhas N."/>
            <person name="Jolivet E."/>
            <person name="Battista J.R."/>
            <person name="Richardson P."/>
        </authorList>
    </citation>
    <scope>NUCLEOTIDE SEQUENCE [LARGE SCALE GENOMIC DNA]</scope>
    <source>
        <strain evidence="6">DSM 9941 / NBRC 16129 / PRD-1</strain>
    </source>
</reference>
<dbReference type="SMART" id="SM00866">
    <property type="entry name" value="UTRA"/>
    <property type="match status" value="1"/>
</dbReference>
<sequence>MAAGRYGLTTLSKSLLYVEVERQIEDLLVRKRYRVGDRIPPEAELVESLGVSRATVRAGLGRLVERGLLERRQGSGTFLVRPPEGVRLRNGLERLESYTVQAERLGLELGSRGLKVERVVAGSEEASALEVPEGTPLARVERVLLVDGEPAAWMLDVVPEEIMSAEDVREGFDPNAMLLDLLVSRGVPITYSKLLIDAELISPNDQTGKALELSSASAALSLVETMYLENGRPAQWSRNIFLPGRLDLHVVRELYEVRRLS</sequence>
<gene>
    <name evidence="5" type="ordered locus">Rxyl_3198</name>
</gene>
<dbReference type="PROSITE" id="PS50949">
    <property type="entry name" value="HTH_GNTR"/>
    <property type="match status" value="1"/>
</dbReference>
<dbReference type="CDD" id="cd07377">
    <property type="entry name" value="WHTH_GntR"/>
    <property type="match status" value="1"/>
</dbReference>
<dbReference type="STRING" id="266117.Rxyl_3198"/>
<dbReference type="InterPro" id="IPR011663">
    <property type="entry name" value="UTRA"/>
</dbReference>
<dbReference type="GO" id="GO:0003700">
    <property type="term" value="F:DNA-binding transcription factor activity"/>
    <property type="evidence" value="ECO:0007669"/>
    <property type="project" value="InterPro"/>
</dbReference>
<dbReference type="InterPro" id="IPR028978">
    <property type="entry name" value="Chorismate_lyase_/UTRA_dom_sf"/>
</dbReference>